<reference evidence="1 2" key="1">
    <citation type="journal article" date="2007" name="Nature">
        <title>Evolution of genes and genomes on the Drosophila phylogeny.</title>
        <authorList>
            <consortium name="Drosophila 12 Genomes Consortium"/>
            <person name="Clark A.G."/>
            <person name="Eisen M.B."/>
            <person name="Smith D.R."/>
            <person name="Bergman C.M."/>
            <person name="Oliver B."/>
            <person name="Markow T.A."/>
            <person name="Kaufman T.C."/>
            <person name="Kellis M."/>
            <person name="Gelbart W."/>
            <person name="Iyer V.N."/>
            <person name="Pollard D.A."/>
            <person name="Sackton T.B."/>
            <person name="Larracuente A.M."/>
            <person name="Singh N.D."/>
            <person name="Abad J.P."/>
            <person name="Abt D.N."/>
            <person name="Adryan B."/>
            <person name="Aguade M."/>
            <person name="Akashi H."/>
            <person name="Anderson W.W."/>
            <person name="Aquadro C.F."/>
            <person name="Ardell D.H."/>
            <person name="Arguello R."/>
            <person name="Artieri C.G."/>
            <person name="Barbash D.A."/>
            <person name="Barker D."/>
            <person name="Barsanti P."/>
            <person name="Batterham P."/>
            <person name="Batzoglou S."/>
            <person name="Begun D."/>
            <person name="Bhutkar A."/>
            <person name="Blanco E."/>
            <person name="Bosak S.A."/>
            <person name="Bradley R.K."/>
            <person name="Brand A.D."/>
            <person name="Brent M.R."/>
            <person name="Brooks A.N."/>
            <person name="Brown R.H."/>
            <person name="Butlin R.K."/>
            <person name="Caggese C."/>
            <person name="Calvi B.R."/>
            <person name="Bernardo de Carvalho A."/>
            <person name="Caspi A."/>
            <person name="Castrezana S."/>
            <person name="Celniker S.E."/>
            <person name="Chang J.L."/>
            <person name="Chapple C."/>
            <person name="Chatterji S."/>
            <person name="Chinwalla A."/>
            <person name="Civetta A."/>
            <person name="Clifton S.W."/>
            <person name="Comeron J.M."/>
            <person name="Costello J.C."/>
            <person name="Coyne J.A."/>
            <person name="Daub J."/>
            <person name="David R.G."/>
            <person name="Delcher A.L."/>
            <person name="Delehaunty K."/>
            <person name="Do C.B."/>
            <person name="Ebling H."/>
            <person name="Edwards K."/>
            <person name="Eickbush T."/>
            <person name="Evans J.D."/>
            <person name="Filipski A."/>
            <person name="Findeiss S."/>
            <person name="Freyhult E."/>
            <person name="Fulton L."/>
            <person name="Fulton R."/>
            <person name="Garcia A.C."/>
            <person name="Gardiner A."/>
            <person name="Garfield D.A."/>
            <person name="Garvin B.E."/>
            <person name="Gibson G."/>
            <person name="Gilbert D."/>
            <person name="Gnerre S."/>
            <person name="Godfrey J."/>
            <person name="Good R."/>
            <person name="Gotea V."/>
            <person name="Gravely B."/>
            <person name="Greenberg A.J."/>
            <person name="Griffiths-Jones S."/>
            <person name="Gross S."/>
            <person name="Guigo R."/>
            <person name="Gustafson E.A."/>
            <person name="Haerty W."/>
            <person name="Hahn M.W."/>
            <person name="Halligan D.L."/>
            <person name="Halpern A.L."/>
            <person name="Halter G.M."/>
            <person name="Han M.V."/>
            <person name="Heger A."/>
            <person name="Hillier L."/>
            <person name="Hinrichs A.S."/>
            <person name="Holmes I."/>
            <person name="Hoskins R.A."/>
            <person name="Hubisz M.J."/>
            <person name="Hultmark D."/>
            <person name="Huntley M.A."/>
            <person name="Jaffe D.B."/>
            <person name="Jagadeeshan S."/>
            <person name="Jeck W.R."/>
            <person name="Johnson J."/>
            <person name="Jones C.D."/>
            <person name="Jordan W.C."/>
            <person name="Karpen G.H."/>
            <person name="Kataoka E."/>
            <person name="Keightley P.D."/>
            <person name="Kheradpour P."/>
            <person name="Kirkness E.F."/>
            <person name="Koerich L.B."/>
            <person name="Kristiansen K."/>
            <person name="Kudrna D."/>
            <person name="Kulathinal R.J."/>
            <person name="Kumar S."/>
            <person name="Kwok R."/>
            <person name="Lander E."/>
            <person name="Langley C.H."/>
            <person name="Lapoint R."/>
            <person name="Lazzaro B.P."/>
            <person name="Lee S.J."/>
            <person name="Levesque L."/>
            <person name="Li R."/>
            <person name="Lin C.F."/>
            <person name="Lin M.F."/>
            <person name="Lindblad-Toh K."/>
            <person name="Llopart A."/>
            <person name="Long M."/>
            <person name="Low L."/>
            <person name="Lozovsky E."/>
            <person name="Lu J."/>
            <person name="Luo M."/>
            <person name="Machado C.A."/>
            <person name="Makalowski W."/>
            <person name="Marzo M."/>
            <person name="Matsuda M."/>
            <person name="Matzkin L."/>
            <person name="McAllister B."/>
            <person name="McBride C.S."/>
            <person name="McKernan B."/>
            <person name="McKernan K."/>
            <person name="Mendez-Lago M."/>
            <person name="Minx P."/>
            <person name="Mollenhauer M.U."/>
            <person name="Montooth K."/>
            <person name="Mount S.M."/>
            <person name="Mu X."/>
            <person name="Myers E."/>
            <person name="Negre B."/>
            <person name="Newfeld S."/>
            <person name="Nielsen R."/>
            <person name="Noor M.A."/>
            <person name="O'Grady P."/>
            <person name="Pachter L."/>
            <person name="Papaceit M."/>
            <person name="Parisi M.J."/>
            <person name="Parisi M."/>
            <person name="Parts L."/>
            <person name="Pedersen J.S."/>
            <person name="Pesole G."/>
            <person name="Phillippy A.M."/>
            <person name="Ponting C.P."/>
            <person name="Pop M."/>
            <person name="Porcelli D."/>
            <person name="Powell J.R."/>
            <person name="Prohaska S."/>
            <person name="Pruitt K."/>
            <person name="Puig M."/>
            <person name="Quesneville H."/>
            <person name="Ram K.R."/>
            <person name="Rand D."/>
            <person name="Rasmussen M.D."/>
            <person name="Reed L.K."/>
            <person name="Reenan R."/>
            <person name="Reily A."/>
            <person name="Remington K.A."/>
            <person name="Rieger T.T."/>
            <person name="Ritchie M.G."/>
            <person name="Robin C."/>
            <person name="Rogers Y.H."/>
            <person name="Rohde C."/>
            <person name="Rozas J."/>
            <person name="Rubenfield M.J."/>
            <person name="Ruiz A."/>
            <person name="Russo S."/>
            <person name="Salzberg S.L."/>
            <person name="Sanchez-Gracia A."/>
            <person name="Saranga D.J."/>
            <person name="Sato H."/>
            <person name="Schaeffer S.W."/>
            <person name="Schatz M.C."/>
            <person name="Schlenke T."/>
            <person name="Schwartz R."/>
            <person name="Segarra C."/>
            <person name="Singh R.S."/>
            <person name="Sirot L."/>
            <person name="Sirota M."/>
            <person name="Sisneros N.B."/>
            <person name="Smith C.D."/>
            <person name="Smith T.F."/>
            <person name="Spieth J."/>
            <person name="Stage D.E."/>
            <person name="Stark A."/>
            <person name="Stephan W."/>
            <person name="Strausberg R.L."/>
            <person name="Strempel S."/>
            <person name="Sturgill D."/>
            <person name="Sutton G."/>
            <person name="Sutton G.G."/>
            <person name="Tao W."/>
            <person name="Teichmann S."/>
            <person name="Tobari Y.N."/>
            <person name="Tomimura Y."/>
            <person name="Tsolas J.M."/>
            <person name="Valente V.L."/>
            <person name="Venter E."/>
            <person name="Venter J.C."/>
            <person name="Vicario S."/>
            <person name="Vieira F.G."/>
            <person name="Vilella A.J."/>
            <person name="Villasante A."/>
            <person name="Walenz B."/>
            <person name="Wang J."/>
            <person name="Wasserman M."/>
            <person name="Watts T."/>
            <person name="Wilson D."/>
            <person name="Wilson R.K."/>
            <person name="Wing R.A."/>
            <person name="Wolfner M.F."/>
            <person name="Wong A."/>
            <person name="Wong G.K."/>
            <person name="Wu C.I."/>
            <person name="Wu G."/>
            <person name="Yamamoto D."/>
            <person name="Yang H.P."/>
            <person name="Yang S.P."/>
            <person name="Yorke J.A."/>
            <person name="Yoshida K."/>
            <person name="Zdobnov E."/>
            <person name="Zhang P."/>
            <person name="Zhang Y."/>
            <person name="Zimin A.V."/>
            <person name="Baldwin J."/>
            <person name="Abdouelleil A."/>
            <person name="Abdulkadir J."/>
            <person name="Abebe A."/>
            <person name="Abera B."/>
            <person name="Abreu J."/>
            <person name="Acer S.C."/>
            <person name="Aftuck L."/>
            <person name="Alexander A."/>
            <person name="An P."/>
            <person name="Anderson E."/>
            <person name="Anderson S."/>
            <person name="Arachi H."/>
            <person name="Azer M."/>
            <person name="Bachantsang P."/>
            <person name="Barry A."/>
            <person name="Bayul T."/>
            <person name="Berlin A."/>
            <person name="Bessette D."/>
            <person name="Bloom T."/>
            <person name="Blye J."/>
            <person name="Boguslavskiy L."/>
            <person name="Bonnet C."/>
            <person name="Boukhgalter B."/>
            <person name="Bourzgui I."/>
            <person name="Brown A."/>
            <person name="Cahill P."/>
            <person name="Channer S."/>
            <person name="Cheshatsang Y."/>
            <person name="Chuda L."/>
            <person name="Citroen M."/>
            <person name="Collymore A."/>
            <person name="Cooke P."/>
            <person name="Costello M."/>
            <person name="D'Aco K."/>
            <person name="Daza R."/>
            <person name="De Haan G."/>
            <person name="DeGray S."/>
            <person name="DeMaso C."/>
            <person name="Dhargay N."/>
            <person name="Dooley K."/>
            <person name="Dooley E."/>
            <person name="Doricent M."/>
            <person name="Dorje P."/>
            <person name="Dorjee K."/>
            <person name="Dupes A."/>
            <person name="Elong R."/>
            <person name="Falk J."/>
            <person name="Farina A."/>
            <person name="Faro S."/>
            <person name="Ferguson D."/>
            <person name="Fisher S."/>
            <person name="Foley C.D."/>
            <person name="Franke A."/>
            <person name="Friedrich D."/>
            <person name="Gadbois L."/>
            <person name="Gearin G."/>
            <person name="Gearin C.R."/>
            <person name="Giannoukos G."/>
            <person name="Goode T."/>
            <person name="Graham J."/>
            <person name="Grandbois E."/>
            <person name="Grewal S."/>
            <person name="Gyaltsen K."/>
            <person name="Hafez N."/>
            <person name="Hagos B."/>
            <person name="Hall J."/>
            <person name="Henson C."/>
            <person name="Hollinger A."/>
            <person name="Honan T."/>
            <person name="Huard M.D."/>
            <person name="Hughes L."/>
            <person name="Hurhula B."/>
            <person name="Husby M.E."/>
            <person name="Kamat A."/>
            <person name="Kanga B."/>
            <person name="Kashin S."/>
            <person name="Khazanovich D."/>
            <person name="Kisner P."/>
            <person name="Lance K."/>
            <person name="Lara M."/>
            <person name="Lee W."/>
            <person name="Lennon N."/>
            <person name="Letendre F."/>
            <person name="LeVine R."/>
            <person name="Lipovsky A."/>
            <person name="Liu X."/>
            <person name="Liu J."/>
            <person name="Liu S."/>
            <person name="Lokyitsang T."/>
            <person name="Lokyitsang Y."/>
            <person name="Lubonja R."/>
            <person name="Lui A."/>
            <person name="MacDonald P."/>
            <person name="Magnisalis V."/>
            <person name="Maru K."/>
            <person name="Matthews C."/>
            <person name="McCusker W."/>
            <person name="McDonough S."/>
            <person name="Mehta T."/>
            <person name="Meldrim J."/>
            <person name="Meneus L."/>
            <person name="Mihai O."/>
            <person name="Mihalev A."/>
            <person name="Mihova T."/>
            <person name="Mittelman R."/>
            <person name="Mlenga V."/>
            <person name="Montmayeur A."/>
            <person name="Mulrain L."/>
            <person name="Navidi A."/>
            <person name="Naylor J."/>
            <person name="Negash T."/>
            <person name="Nguyen T."/>
            <person name="Nguyen N."/>
            <person name="Nicol R."/>
            <person name="Norbu C."/>
            <person name="Norbu N."/>
            <person name="Novod N."/>
            <person name="O'Neill B."/>
            <person name="Osman S."/>
            <person name="Markiewicz E."/>
            <person name="Oyono O.L."/>
            <person name="Patti C."/>
            <person name="Phunkhang P."/>
            <person name="Pierre F."/>
            <person name="Priest M."/>
            <person name="Raghuraman S."/>
            <person name="Rege F."/>
            <person name="Reyes R."/>
            <person name="Rise C."/>
            <person name="Rogov P."/>
            <person name="Ross K."/>
            <person name="Ryan E."/>
            <person name="Settipalli S."/>
            <person name="Shea T."/>
            <person name="Sherpa N."/>
            <person name="Shi L."/>
            <person name="Shih D."/>
            <person name="Sparrow T."/>
            <person name="Spaulding J."/>
            <person name="Stalker J."/>
            <person name="Stange-Thomann N."/>
            <person name="Stavropoulos S."/>
            <person name="Stone C."/>
            <person name="Strader C."/>
            <person name="Tesfaye S."/>
            <person name="Thomson T."/>
            <person name="Thoulutsang Y."/>
            <person name="Thoulutsang D."/>
            <person name="Topham K."/>
            <person name="Topping I."/>
            <person name="Tsamla T."/>
            <person name="Vassiliev H."/>
            <person name="Vo A."/>
            <person name="Wangchuk T."/>
            <person name="Wangdi T."/>
            <person name="Weiand M."/>
            <person name="Wilkinson J."/>
            <person name="Wilson A."/>
            <person name="Yadav S."/>
            <person name="Young G."/>
            <person name="Yu Q."/>
            <person name="Zembek L."/>
            <person name="Zhong D."/>
            <person name="Zimmer A."/>
            <person name="Zwirko Z."/>
            <person name="Jaffe D.B."/>
            <person name="Alvarez P."/>
            <person name="Brockman W."/>
            <person name="Butler J."/>
            <person name="Chin C."/>
            <person name="Gnerre S."/>
            <person name="Grabherr M."/>
            <person name="Kleber M."/>
            <person name="Mauceli E."/>
            <person name="MacCallum I."/>
        </authorList>
    </citation>
    <scope>NUCLEOTIDE SEQUENCE [LARGE SCALE GENOMIC DNA]</scope>
    <source>
        <strain evidence="2">MSH-3 / Tucson 14011-0111.49</strain>
    </source>
</reference>
<sequence length="114" mass="13280">MALKWLNSIESSTGRIARWALELQQYDFEVAYRKGQLNVVADAMSRQPLAERCLRTTEEEAEKGHEPEAECGWIKKVKERMRTEPRKYPDYVEEAGREYPHILIASSPPCIRNK</sequence>
<dbReference type="PhylomeDB" id="B4HCG3"/>
<dbReference type="OMA" id="GNMKQQP"/>
<accession>B4HCG3</accession>
<evidence type="ECO:0000313" key="1">
    <source>
        <dbReference type="EMBL" id="EDW26678.1"/>
    </source>
</evidence>
<protein>
    <submittedName>
        <fullName evidence="1">GL19007</fullName>
    </submittedName>
</protein>
<proteinExistence type="predicted"/>
<keyword evidence="2" id="KW-1185">Reference proteome</keyword>
<dbReference type="AlphaFoldDB" id="B4HCG3"/>
<name>B4HCG3_DROPE</name>
<evidence type="ECO:0000313" key="2">
    <source>
        <dbReference type="Proteomes" id="UP000008744"/>
    </source>
</evidence>
<organism evidence="2">
    <name type="scientific">Drosophila persimilis</name>
    <name type="common">Fruit fly</name>
    <dbReference type="NCBI Taxonomy" id="7234"/>
    <lineage>
        <taxon>Eukaryota</taxon>
        <taxon>Metazoa</taxon>
        <taxon>Ecdysozoa</taxon>
        <taxon>Arthropoda</taxon>
        <taxon>Hexapoda</taxon>
        <taxon>Insecta</taxon>
        <taxon>Pterygota</taxon>
        <taxon>Neoptera</taxon>
        <taxon>Endopterygota</taxon>
        <taxon>Diptera</taxon>
        <taxon>Brachycera</taxon>
        <taxon>Muscomorpha</taxon>
        <taxon>Ephydroidea</taxon>
        <taxon>Drosophilidae</taxon>
        <taxon>Drosophila</taxon>
        <taxon>Sophophora</taxon>
    </lineage>
</organism>
<gene>
    <name evidence="1" type="primary">Dper\GL19007</name>
    <name evidence="1" type="ORF">Dper_GL19007</name>
</gene>
<dbReference type="EMBL" id="CH479325">
    <property type="protein sequence ID" value="EDW26678.1"/>
    <property type="molecule type" value="Genomic_DNA"/>
</dbReference>
<dbReference type="Proteomes" id="UP000008744">
    <property type="component" value="Unassembled WGS sequence"/>
</dbReference>
<dbReference type="HOGENOM" id="CLU_2123606_0_0_1"/>